<keyword evidence="8" id="KW-0333">Golgi apparatus</keyword>
<proteinExistence type="inferred from homology"/>
<accession>W2RJ35</accession>
<evidence type="ECO:0000256" key="6">
    <source>
        <dbReference type="ARBA" id="ARBA00023136"/>
    </source>
</evidence>
<keyword evidence="3 8" id="KW-0812">Transmembrane</keyword>
<evidence type="ECO:0000256" key="7">
    <source>
        <dbReference type="ARBA" id="ARBA00025800"/>
    </source>
</evidence>
<dbReference type="Pfam" id="PF04178">
    <property type="entry name" value="Got1"/>
    <property type="match status" value="1"/>
</dbReference>
<comment type="subcellular location">
    <subcellularLocation>
        <location evidence="8">Golgi apparatus membrane</location>
        <topology evidence="8">Multi-pass membrane protein</topology>
    </subcellularLocation>
    <subcellularLocation>
        <location evidence="1">Membrane</location>
        <topology evidence="1">Multi-pass membrane protein</topology>
    </subcellularLocation>
</comment>
<dbReference type="FunCoup" id="W2RJ35">
    <property type="interactions" value="694"/>
</dbReference>
<sequence>MTSAGFRDSMNSLGWSRREPEYTANTNSSTPFLSTLSSLNPFQRGGYVQLPTHEAPGAPLPAPSRREEEEGWFALSRWDRLMIFGGCNLAALACFVVCFALFPILFPQPRKFAILWSAGSILFLASWAALMGPRAYATHLISGPRLPFTAVYFGSIVMTVYFAAGLHSTILTILFAGVQLVALIWYLISYFPMGSSGLRFAARVGGGRITAWMND</sequence>
<dbReference type="STRING" id="1220924.W2RJ35"/>
<evidence type="ECO:0000256" key="8">
    <source>
        <dbReference type="RuleBase" id="RU363111"/>
    </source>
</evidence>
<comment type="function">
    <text evidence="8">Nonessential protein required for the fusion of transport vesicles derived from the endocytic pathway with the Golgi complex.</text>
</comment>
<dbReference type="GO" id="GO:0005829">
    <property type="term" value="C:cytosol"/>
    <property type="evidence" value="ECO:0007669"/>
    <property type="project" value="GOC"/>
</dbReference>
<dbReference type="InterPro" id="IPR011691">
    <property type="entry name" value="Vesicle_transpt_SFT2"/>
</dbReference>
<dbReference type="RefSeq" id="XP_008721289.1">
    <property type="nucleotide sequence ID" value="XM_008723067.1"/>
</dbReference>
<feature type="transmembrane region" description="Helical" evidence="8">
    <location>
        <begin position="145"/>
        <end position="164"/>
    </location>
</feature>
<evidence type="ECO:0000256" key="2">
    <source>
        <dbReference type="ARBA" id="ARBA00022448"/>
    </source>
</evidence>
<dbReference type="PANTHER" id="PTHR23137">
    <property type="entry name" value="VESICLE TRANSPORT PROTEIN-RELATED"/>
    <property type="match status" value="1"/>
</dbReference>
<reference evidence="9 10" key="1">
    <citation type="submission" date="2013-03" db="EMBL/GenBank/DDBJ databases">
        <title>The Genome Sequence of Phialophora europaea CBS 101466.</title>
        <authorList>
            <consortium name="The Broad Institute Genomics Platform"/>
            <person name="Cuomo C."/>
            <person name="de Hoog S."/>
            <person name="Gorbushina A."/>
            <person name="Walker B."/>
            <person name="Young S.K."/>
            <person name="Zeng Q."/>
            <person name="Gargeya S."/>
            <person name="Fitzgerald M."/>
            <person name="Haas B."/>
            <person name="Abouelleil A."/>
            <person name="Allen A.W."/>
            <person name="Alvarado L."/>
            <person name="Arachchi H.M."/>
            <person name="Berlin A.M."/>
            <person name="Chapman S.B."/>
            <person name="Gainer-Dewar J."/>
            <person name="Goldberg J."/>
            <person name="Griggs A."/>
            <person name="Gujja S."/>
            <person name="Hansen M."/>
            <person name="Howarth C."/>
            <person name="Imamovic A."/>
            <person name="Ireland A."/>
            <person name="Larimer J."/>
            <person name="McCowan C."/>
            <person name="Murphy C."/>
            <person name="Pearson M."/>
            <person name="Poon T.W."/>
            <person name="Priest M."/>
            <person name="Roberts A."/>
            <person name="Saif S."/>
            <person name="Shea T."/>
            <person name="Sisk P."/>
            <person name="Sykes S."/>
            <person name="Wortman J."/>
            <person name="Nusbaum C."/>
            <person name="Birren B."/>
        </authorList>
    </citation>
    <scope>NUCLEOTIDE SEQUENCE [LARGE SCALE GENOMIC DNA]</scope>
    <source>
        <strain evidence="9 10">CBS 101466</strain>
    </source>
</reference>
<evidence type="ECO:0000313" key="10">
    <source>
        <dbReference type="Proteomes" id="UP000030752"/>
    </source>
</evidence>
<dbReference type="InParanoid" id="W2RJ35"/>
<keyword evidence="10" id="KW-1185">Reference proteome</keyword>
<dbReference type="GO" id="GO:0000139">
    <property type="term" value="C:Golgi membrane"/>
    <property type="evidence" value="ECO:0007669"/>
    <property type="project" value="UniProtKB-SubCell"/>
</dbReference>
<dbReference type="PANTHER" id="PTHR23137:SF36">
    <property type="entry name" value="VESICLE TRANSPORT PROTEIN SFT2C"/>
    <property type="match status" value="1"/>
</dbReference>
<organism evidence="9 10">
    <name type="scientific">Cyphellophora europaea (strain CBS 101466)</name>
    <name type="common">Phialophora europaea</name>
    <dbReference type="NCBI Taxonomy" id="1220924"/>
    <lineage>
        <taxon>Eukaryota</taxon>
        <taxon>Fungi</taxon>
        <taxon>Dikarya</taxon>
        <taxon>Ascomycota</taxon>
        <taxon>Pezizomycotina</taxon>
        <taxon>Eurotiomycetes</taxon>
        <taxon>Chaetothyriomycetidae</taxon>
        <taxon>Chaetothyriales</taxon>
        <taxon>Cyphellophoraceae</taxon>
        <taxon>Cyphellophora</taxon>
    </lineage>
</organism>
<dbReference type="eggNOG" id="KOG2887">
    <property type="taxonomic scope" value="Eukaryota"/>
</dbReference>
<keyword evidence="2 8" id="KW-0813">Transport</keyword>
<feature type="transmembrane region" description="Helical" evidence="8">
    <location>
        <begin position="81"/>
        <end position="106"/>
    </location>
</feature>
<name>W2RJ35_CYPE1</name>
<dbReference type="GeneID" id="19976088"/>
<protein>
    <recommendedName>
        <fullName evidence="8">Protein transport protein SFT2</fullName>
    </recommendedName>
</protein>
<evidence type="ECO:0000256" key="4">
    <source>
        <dbReference type="ARBA" id="ARBA00022927"/>
    </source>
</evidence>
<feature type="transmembrane region" description="Helical" evidence="8">
    <location>
        <begin position="112"/>
        <end position="133"/>
    </location>
</feature>
<dbReference type="GO" id="GO:0000138">
    <property type="term" value="C:Golgi trans cisterna"/>
    <property type="evidence" value="ECO:0007669"/>
    <property type="project" value="EnsemblFungi"/>
</dbReference>
<dbReference type="EMBL" id="KB822725">
    <property type="protein sequence ID" value="ETN36471.1"/>
    <property type="molecule type" value="Genomic_DNA"/>
</dbReference>
<gene>
    <name evidence="9" type="ORF">HMPREF1541_08749</name>
</gene>
<feature type="transmembrane region" description="Helical" evidence="8">
    <location>
        <begin position="170"/>
        <end position="191"/>
    </location>
</feature>
<dbReference type="VEuPathDB" id="FungiDB:HMPREF1541_08749"/>
<dbReference type="InterPro" id="IPR007305">
    <property type="entry name" value="Vesicle_transpt_Got1/SFT2"/>
</dbReference>
<dbReference type="OrthoDB" id="660759at2759"/>
<dbReference type="HOGENOM" id="CLU_099529_3_0_1"/>
<dbReference type="GO" id="GO:0042147">
    <property type="term" value="P:retrograde transport, endosome to Golgi"/>
    <property type="evidence" value="ECO:0007669"/>
    <property type="project" value="EnsemblFungi"/>
</dbReference>
<dbReference type="GO" id="GO:0015031">
    <property type="term" value="P:protein transport"/>
    <property type="evidence" value="ECO:0007669"/>
    <property type="project" value="UniProtKB-KW"/>
</dbReference>
<evidence type="ECO:0000256" key="1">
    <source>
        <dbReference type="ARBA" id="ARBA00004141"/>
    </source>
</evidence>
<keyword evidence="6 8" id="KW-0472">Membrane</keyword>
<evidence type="ECO:0000256" key="3">
    <source>
        <dbReference type="ARBA" id="ARBA00022692"/>
    </source>
</evidence>
<comment type="similarity">
    <text evidence="7 8">Belongs to the SFT2 family.</text>
</comment>
<keyword evidence="5 8" id="KW-1133">Transmembrane helix</keyword>
<dbReference type="AlphaFoldDB" id="W2RJ35"/>
<keyword evidence="4 8" id="KW-0653">Protein transport</keyword>
<evidence type="ECO:0000256" key="5">
    <source>
        <dbReference type="ARBA" id="ARBA00022989"/>
    </source>
</evidence>
<dbReference type="Proteomes" id="UP000030752">
    <property type="component" value="Unassembled WGS sequence"/>
</dbReference>
<evidence type="ECO:0000313" key="9">
    <source>
        <dbReference type="EMBL" id="ETN36471.1"/>
    </source>
</evidence>